<keyword evidence="3" id="KW-0813">Transport</keyword>
<feature type="transmembrane region" description="Helical" evidence="8">
    <location>
        <begin position="147"/>
        <end position="171"/>
    </location>
</feature>
<evidence type="ECO:0000256" key="8">
    <source>
        <dbReference type="SAM" id="Phobius"/>
    </source>
</evidence>
<gene>
    <name evidence="9" type="ORF">KB449_14160</name>
</gene>
<keyword evidence="5 8" id="KW-0812">Transmembrane</keyword>
<evidence type="ECO:0000313" key="10">
    <source>
        <dbReference type="Proteomes" id="UP001161691"/>
    </source>
</evidence>
<reference evidence="9" key="1">
    <citation type="submission" date="2023-04" db="EMBL/GenBank/DDBJ databases">
        <title>Comparative genomic analysis of Cohnella hashimotonis sp. nov., isolated from the International Space Station.</title>
        <authorList>
            <person name="Venkateswaran K."/>
            <person name="Simpson A."/>
        </authorList>
    </citation>
    <scope>NUCLEOTIDE SEQUENCE</scope>
    <source>
        <strain evidence="9">F6_2S_P_1</strain>
    </source>
</reference>
<keyword evidence="6 8" id="KW-1133">Transmembrane helix</keyword>
<evidence type="ECO:0000256" key="3">
    <source>
        <dbReference type="ARBA" id="ARBA00022448"/>
    </source>
</evidence>
<evidence type="ECO:0000256" key="7">
    <source>
        <dbReference type="ARBA" id="ARBA00023136"/>
    </source>
</evidence>
<evidence type="ECO:0000313" key="9">
    <source>
        <dbReference type="EMBL" id="MDI4646117.1"/>
    </source>
</evidence>
<dbReference type="Pfam" id="PF02632">
    <property type="entry name" value="BioY"/>
    <property type="match status" value="1"/>
</dbReference>
<keyword evidence="7 8" id="KW-0472">Membrane</keyword>
<organism evidence="9 10">
    <name type="scientific">Cohnella hashimotonis</name>
    <dbReference type="NCBI Taxonomy" id="2826895"/>
    <lineage>
        <taxon>Bacteria</taxon>
        <taxon>Bacillati</taxon>
        <taxon>Bacillota</taxon>
        <taxon>Bacilli</taxon>
        <taxon>Bacillales</taxon>
        <taxon>Paenibacillaceae</taxon>
        <taxon>Cohnella</taxon>
    </lineage>
</organism>
<sequence>MTDLKRSLSPTSGDSERTGGAIVVRPNAASAWIGKTVFTALFAALFIAFSYASIPLGFTSVPITLQTLAVMLAGGLLGARLGFASIGLVVLLAAAGLPLLHGRGGLSTVFGPTGGFIWMFPFQALFIGMTADRLFRNGRKTTQRTYAILIVSIVLFGVALAYVGGVPWYAYKAHLSLNAALIGACYPYIPGDLVKAAVAVIIIAALRPALSGTLKRLSGR</sequence>
<dbReference type="EMBL" id="JAGRPV010000001">
    <property type="protein sequence ID" value="MDI4646117.1"/>
    <property type="molecule type" value="Genomic_DNA"/>
</dbReference>
<comment type="caution">
    <text evidence="9">The sequence shown here is derived from an EMBL/GenBank/DDBJ whole genome shotgun (WGS) entry which is preliminary data.</text>
</comment>
<protein>
    <submittedName>
        <fullName evidence="9">Biotin transporter BioY</fullName>
    </submittedName>
</protein>
<evidence type="ECO:0000256" key="4">
    <source>
        <dbReference type="ARBA" id="ARBA00022475"/>
    </source>
</evidence>
<proteinExistence type="inferred from homology"/>
<evidence type="ECO:0000256" key="5">
    <source>
        <dbReference type="ARBA" id="ARBA00022692"/>
    </source>
</evidence>
<feature type="transmembrane region" description="Helical" evidence="8">
    <location>
        <begin position="115"/>
        <end position="135"/>
    </location>
</feature>
<dbReference type="Gene3D" id="1.10.1760.20">
    <property type="match status" value="1"/>
</dbReference>
<comment type="similarity">
    <text evidence="2">Belongs to the BioY family.</text>
</comment>
<accession>A0ABT6TH15</accession>
<dbReference type="Proteomes" id="UP001161691">
    <property type="component" value="Unassembled WGS sequence"/>
</dbReference>
<comment type="subcellular location">
    <subcellularLocation>
        <location evidence="1">Cell membrane</location>
        <topology evidence="1">Multi-pass membrane protein</topology>
    </subcellularLocation>
</comment>
<dbReference type="PANTHER" id="PTHR34295">
    <property type="entry name" value="BIOTIN TRANSPORTER BIOY"/>
    <property type="match status" value="1"/>
</dbReference>
<keyword evidence="10" id="KW-1185">Reference proteome</keyword>
<evidence type="ECO:0000256" key="2">
    <source>
        <dbReference type="ARBA" id="ARBA00010692"/>
    </source>
</evidence>
<evidence type="ECO:0000256" key="1">
    <source>
        <dbReference type="ARBA" id="ARBA00004651"/>
    </source>
</evidence>
<feature type="transmembrane region" description="Helical" evidence="8">
    <location>
        <begin position="70"/>
        <end position="95"/>
    </location>
</feature>
<name>A0ABT6TH15_9BACL</name>
<feature type="transmembrane region" description="Helical" evidence="8">
    <location>
        <begin position="193"/>
        <end position="210"/>
    </location>
</feature>
<dbReference type="RefSeq" id="WP_282909001.1">
    <property type="nucleotide sequence ID" value="NZ_JAGRPV010000001.1"/>
</dbReference>
<dbReference type="InterPro" id="IPR003784">
    <property type="entry name" value="BioY"/>
</dbReference>
<evidence type="ECO:0000256" key="6">
    <source>
        <dbReference type="ARBA" id="ARBA00022989"/>
    </source>
</evidence>
<dbReference type="PANTHER" id="PTHR34295:SF4">
    <property type="entry name" value="BIOTIN TRANSPORTER BIOY-RELATED"/>
    <property type="match status" value="1"/>
</dbReference>
<feature type="transmembrane region" description="Helical" evidence="8">
    <location>
        <begin position="37"/>
        <end position="58"/>
    </location>
</feature>
<keyword evidence="4" id="KW-1003">Cell membrane</keyword>